<feature type="transmembrane region" description="Helical" evidence="12">
    <location>
        <begin position="402"/>
        <end position="421"/>
    </location>
</feature>
<keyword evidence="7 12" id="KW-0812">Transmembrane</keyword>
<evidence type="ECO:0000256" key="10">
    <source>
        <dbReference type="ARBA" id="ARBA00023136"/>
    </source>
</evidence>
<dbReference type="Pfam" id="PF00367">
    <property type="entry name" value="PTS_EIIB"/>
    <property type="match status" value="1"/>
</dbReference>
<gene>
    <name evidence="15" type="ORF">HCT48_07235</name>
</gene>
<evidence type="ECO:0000256" key="5">
    <source>
        <dbReference type="ARBA" id="ARBA00022679"/>
    </source>
</evidence>
<comment type="caution">
    <text evidence="15">The sequence shown here is derived from an EMBL/GenBank/DDBJ whole genome shotgun (WGS) entry which is preliminary data.</text>
</comment>
<feature type="transmembrane region" description="Helical" evidence="12">
    <location>
        <begin position="343"/>
        <end position="362"/>
    </location>
</feature>
<protein>
    <submittedName>
        <fullName evidence="15">PTS transporter subunit EIIC</fullName>
    </submittedName>
</protein>
<dbReference type="GO" id="GO:0009401">
    <property type="term" value="P:phosphoenolpyruvate-dependent sugar phosphotransferase system"/>
    <property type="evidence" value="ECO:0007669"/>
    <property type="project" value="UniProtKB-KW"/>
</dbReference>
<evidence type="ECO:0000256" key="12">
    <source>
        <dbReference type="SAM" id="Phobius"/>
    </source>
</evidence>
<feature type="transmembrane region" description="Helical" evidence="12">
    <location>
        <begin position="183"/>
        <end position="203"/>
    </location>
</feature>
<dbReference type="InterPro" id="IPR036878">
    <property type="entry name" value="Glu_permease_IIB"/>
</dbReference>
<dbReference type="SUPFAM" id="SSF55604">
    <property type="entry name" value="Glucose permease domain IIB"/>
    <property type="match status" value="1"/>
</dbReference>
<dbReference type="CDD" id="cd00212">
    <property type="entry name" value="PTS_IIB_glc"/>
    <property type="match status" value="1"/>
</dbReference>
<feature type="domain" description="PTS EIIB type-1" evidence="13">
    <location>
        <begin position="466"/>
        <end position="545"/>
    </location>
</feature>
<accession>A0A968KW92</accession>
<evidence type="ECO:0000256" key="6">
    <source>
        <dbReference type="ARBA" id="ARBA00022683"/>
    </source>
</evidence>
<evidence type="ECO:0000256" key="1">
    <source>
        <dbReference type="ARBA" id="ARBA00004651"/>
    </source>
</evidence>
<dbReference type="Gene3D" id="3.30.1360.60">
    <property type="entry name" value="Glucose permease domain IIB"/>
    <property type="match status" value="1"/>
</dbReference>
<evidence type="ECO:0000256" key="4">
    <source>
        <dbReference type="ARBA" id="ARBA00022597"/>
    </source>
</evidence>
<feature type="transmembrane region" description="Helical" evidence="12">
    <location>
        <begin position="210"/>
        <end position="231"/>
    </location>
</feature>
<evidence type="ECO:0000256" key="11">
    <source>
        <dbReference type="PROSITE-ProRule" id="PRU00421"/>
    </source>
</evidence>
<keyword evidence="10 12" id="KW-0472">Membrane</keyword>
<feature type="transmembrane region" description="Helical" evidence="12">
    <location>
        <begin position="21"/>
        <end position="42"/>
    </location>
</feature>
<dbReference type="InterPro" id="IPR013013">
    <property type="entry name" value="PTS_EIIC_1"/>
</dbReference>
<dbReference type="RefSeq" id="WP_167696065.1">
    <property type="nucleotide sequence ID" value="NZ_CP118181.1"/>
</dbReference>
<dbReference type="Proteomes" id="UP000778951">
    <property type="component" value="Unassembled WGS sequence"/>
</dbReference>
<dbReference type="Pfam" id="PF02378">
    <property type="entry name" value="PTS_EIIC"/>
    <property type="match status" value="1"/>
</dbReference>
<dbReference type="GO" id="GO:0016301">
    <property type="term" value="F:kinase activity"/>
    <property type="evidence" value="ECO:0007669"/>
    <property type="project" value="UniProtKB-KW"/>
</dbReference>
<keyword evidence="16" id="KW-1185">Reference proteome</keyword>
<keyword evidence="4" id="KW-0762">Sugar transport</keyword>
<dbReference type="GO" id="GO:0005886">
    <property type="term" value="C:plasma membrane"/>
    <property type="evidence" value="ECO:0007669"/>
    <property type="project" value="UniProtKB-SubCell"/>
</dbReference>
<keyword evidence="6" id="KW-0598">Phosphotransferase system</keyword>
<dbReference type="PROSITE" id="PS51103">
    <property type="entry name" value="PTS_EIIC_TYPE_1"/>
    <property type="match status" value="1"/>
</dbReference>
<feature type="transmembrane region" description="Helical" evidence="12">
    <location>
        <begin position="369"/>
        <end position="390"/>
    </location>
</feature>
<dbReference type="AlphaFoldDB" id="A0A968KW92"/>
<dbReference type="InterPro" id="IPR003352">
    <property type="entry name" value="PTS_EIIC"/>
</dbReference>
<evidence type="ECO:0000256" key="9">
    <source>
        <dbReference type="ARBA" id="ARBA00022989"/>
    </source>
</evidence>
<feature type="transmembrane region" description="Helical" evidence="12">
    <location>
        <begin position="290"/>
        <end position="309"/>
    </location>
</feature>
<evidence type="ECO:0000256" key="2">
    <source>
        <dbReference type="ARBA" id="ARBA00022448"/>
    </source>
</evidence>
<evidence type="ECO:0000259" key="13">
    <source>
        <dbReference type="PROSITE" id="PS51098"/>
    </source>
</evidence>
<feature type="active site" description="Phosphocysteine intermediate; for EIIB activity" evidence="11">
    <location>
        <position position="488"/>
    </location>
</feature>
<feature type="domain" description="PTS EIIC type-1" evidence="14">
    <location>
        <begin position="9"/>
        <end position="433"/>
    </location>
</feature>
<evidence type="ECO:0000313" key="15">
    <source>
        <dbReference type="EMBL" id="NIZ69998.1"/>
    </source>
</evidence>
<proteinExistence type="predicted"/>
<evidence type="ECO:0000256" key="3">
    <source>
        <dbReference type="ARBA" id="ARBA00022475"/>
    </source>
</evidence>
<name>A0A968KW92_9SPIO</name>
<evidence type="ECO:0000256" key="7">
    <source>
        <dbReference type="ARBA" id="ARBA00022692"/>
    </source>
</evidence>
<dbReference type="NCBIfam" id="TIGR00826">
    <property type="entry name" value="EIIB_glc"/>
    <property type="match status" value="1"/>
</dbReference>
<dbReference type="InterPro" id="IPR001996">
    <property type="entry name" value="PTS_IIB_1"/>
</dbReference>
<feature type="transmembrane region" description="Helical" evidence="12">
    <location>
        <begin position="76"/>
        <end position="94"/>
    </location>
</feature>
<evidence type="ECO:0000256" key="8">
    <source>
        <dbReference type="ARBA" id="ARBA00022777"/>
    </source>
</evidence>
<dbReference type="PROSITE" id="PS51098">
    <property type="entry name" value="PTS_EIIB_TYPE_1"/>
    <property type="match status" value="1"/>
</dbReference>
<dbReference type="PANTHER" id="PTHR30009:SF24">
    <property type="entry name" value="PTS SYSTEM, IIBC COMPONENT"/>
    <property type="match status" value="1"/>
</dbReference>
<evidence type="ECO:0000313" key="16">
    <source>
        <dbReference type="Proteomes" id="UP000778951"/>
    </source>
</evidence>
<organism evidence="15 16">
    <name type="scientific">Entomospira culicis</name>
    <dbReference type="NCBI Taxonomy" id="2719989"/>
    <lineage>
        <taxon>Bacteria</taxon>
        <taxon>Pseudomonadati</taxon>
        <taxon>Spirochaetota</taxon>
        <taxon>Spirochaetia</taxon>
        <taxon>Spirochaetales</taxon>
        <taxon>Spirochaetaceae</taxon>
        <taxon>Entomospira</taxon>
    </lineage>
</organism>
<keyword evidence="2" id="KW-0813">Transport</keyword>
<dbReference type="GO" id="GO:0008982">
    <property type="term" value="F:protein-N(PI)-phosphohistidine-sugar phosphotransferase activity"/>
    <property type="evidence" value="ECO:0007669"/>
    <property type="project" value="InterPro"/>
</dbReference>
<dbReference type="InterPro" id="IPR018113">
    <property type="entry name" value="PTrfase_EIIB_Cys"/>
</dbReference>
<feature type="transmembrane region" description="Helical" evidence="12">
    <location>
        <begin position="100"/>
        <end position="122"/>
    </location>
</feature>
<dbReference type="PANTHER" id="PTHR30009">
    <property type="entry name" value="CYTOCHROME C-TYPE SYNTHESIS PROTEIN AND PTS TRANSMEMBRANE COMPONENT"/>
    <property type="match status" value="1"/>
</dbReference>
<comment type="subcellular location">
    <subcellularLocation>
        <location evidence="1">Cell membrane</location>
        <topology evidence="1">Multi-pass membrane protein</topology>
    </subcellularLocation>
</comment>
<keyword evidence="9 12" id="KW-1133">Transmembrane helix</keyword>
<keyword evidence="5" id="KW-0808">Transferase</keyword>
<feature type="transmembrane region" description="Helical" evidence="12">
    <location>
        <begin position="48"/>
        <end position="69"/>
    </location>
</feature>
<keyword evidence="8" id="KW-0418">Kinase</keyword>
<evidence type="ECO:0000259" key="14">
    <source>
        <dbReference type="PROSITE" id="PS51103"/>
    </source>
</evidence>
<sequence>MANGNSVGATIFGVLQRVGRAFMLPIALLPVAGLMLGIGASFTNSVTLAQYPILNTLFGGGFMFAVLTVMKEAGDVIFGNLPMLFAIGVAVGMAKQEKEVAGVAGAVGFFVMHATISALLTLNNKLAPGALPEGAIGSAVGITTLQMGVFGGMIVGLTTSYLHNRFYKIELPEVFSFFGGTRFVAIITALVHLVIGGVLYLIWPSVQNVILAMGDLVNTLGYAGTFVYGLIERSLIPFGLHHVFYMPFWQTAVGGVMEIDGRMVEGAQNIFFAQLASGSTTEFSVEATRFMAGKFPFMLFGLPAAALAMYHTAKPENKSKVYGLLFSAALTAFVTGITEPLEFSFLFAAPLLYGVHAVFAGLSFMFMHILDITVGQTFSGSIIDYVLFGVMQGASKTNWPRIFIIGIPYMFLYYFTFRFLITKFNFKTPGREDNVEDVKLYTRADVDARKAKGEKKEGASLSESEIALSKMLEEGLGGRENITSLDNCISRLRVTVSDPSAVKKEILERTGANGVLLAGTGVQVIFGPKVAVIKSNLQEYLDSTK</sequence>
<dbReference type="InterPro" id="IPR050429">
    <property type="entry name" value="PTS_Glucose_EIICBA"/>
</dbReference>
<feature type="transmembrane region" description="Helical" evidence="12">
    <location>
        <begin position="321"/>
        <end position="337"/>
    </location>
</feature>
<dbReference type="EMBL" id="JAATLM010000001">
    <property type="protein sequence ID" value="NIZ69998.1"/>
    <property type="molecule type" value="Genomic_DNA"/>
</dbReference>
<dbReference type="GO" id="GO:0090563">
    <property type="term" value="F:protein-phosphocysteine-sugar phosphotransferase activity"/>
    <property type="evidence" value="ECO:0007669"/>
    <property type="project" value="TreeGrafter"/>
</dbReference>
<keyword evidence="3" id="KW-1003">Cell membrane</keyword>
<feature type="transmembrane region" description="Helical" evidence="12">
    <location>
        <begin position="134"/>
        <end position="163"/>
    </location>
</feature>
<reference evidence="15" key="1">
    <citation type="submission" date="2020-03" db="EMBL/GenBank/DDBJ databases">
        <title>Spirochaetal bacteria isolated from arthropods constitute a novel genus Entomospira genus novum within the order Spirochaetales.</title>
        <authorList>
            <person name="Grana-Miraglia L."/>
            <person name="Sikutova S."/>
            <person name="Fingerle V."/>
            <person name="Sing A."/>
            <person name="Castillo-Ramirez S."/>
            <person name="Margos G."/>
            <person name="Rudolf I."/>
        </authorList>
    </citation>
    <scope>NUCLEOTIDE SEQUENCE</scope>
    <source>
        <strain evidence="15">BR149</strain>
    </source>
</reference>